<sequence>MKFFLSLLLFFITKNIKCQPKEIIKNGFVLIINDSYFFLENDSSNESMDSLIFDTTKEFINLIPSNNNEMENVVSHSLSFKRNLYMCGNYSPYNKMKYARVSLTTVKNKITHNKSEVGPECFYDFDTPVTPYYFKYRPRIIIANTISLVK</sequence>
<dbReference type="EMBL" id="FOXQ01000004">
    <property type="protein sequence ID" value="SFP99366.1"/>
    <property type="molecule type" value="Genomic_DNA"/>
</dbReference>
<evidence type="ECO:0000313" key="2">
    <source>
        <dbReference type="Proteomes" id="UP000199031"/>
    </source>
</evidence>
<gene>
    <name evidence="1" type="ORF">SAMN05444277_10467</name>
</gene>
<protein>
    <submittedName>
        <fullName evidence="1">Uncharacterized protein</fullName>
    </submittedName>
</protein>
<dbReference type="Proteomes" id="UP000199031">
    <property type="component" value="Unassembled WGS sequence"/>
</dbReference>
<evidence type="ECO:0000313" key="1">
    <source>
        <dbReference type="EMBL" id="SFP99366.1"/>
    </source>
</evidence>
<keyword evidence="2" id="KW-1185">Reference proteome</keyword>
<organism evidence="1 2">
    <name type="scientific">Parafilimonas terrae</name>
    <dbReference type="NCBI Taxonomy" id="1465490"/>
    <lineage>
        <taxon>Bacteria</taxon>
        <taxon>Pseudomonadati</taxon>
        <taxon>Bacteroidota</taxon>
        <taxon>Chitinophagia</taxon>
        <taxon>Chitinophagales</taxon>
        <taxon>Chitinophagaceae</taxon>
        <taxon>Parafilimonas</taxon>
    </lineage>
</organism>
<proteinExistence type="predicted"/>
<name>A0A1I5UXD2_9BACT</name>
<dbReference type="AlphaFoldDB" id="A0A1I5UXD2"/>
<accession>A0A1I5UXD2</accession>
<reference evidence="1 2" key="1">
    <citation type="submission" date="2016-10" db="EMBL/GenBank/DDBJ databases">
        <authorList>
            <person name="de Groot N.N."/>
        </authorList>
    </citation>
    <scope>NUCLEOTIDE SEQUENCE [LARGE SCALE GENOMIC DNA]</scope>
    <source>
        <strain evidence="1 2">DSM 28286</strain>
    </source>
</reference>